<feature type="transmembrane region" description="Helical" evidence="7">
    <location>
        <begin position="129"/>
        <end position="147"/>
    </location>
</feature>
<gene>
    <name evidence="9" type="ORF">GB928_020710</name>
</gene>
<comment type="similarity">
    <text evidence="2">Belongs to the EamA transporter family.</text>
</comment>
<feature type="domain" description="EamA" evidence="8">
    <location>
        <begin position="11"/>
        <end position="143"/>
    </location>
</feature>
<organism evidence="9 10">
    <name type="scientific">Shinella curvata</name>
    <dbReference type="NCBI Taxonomy" id="1817964"/>
    <lineage>
        <taxon>Bacteria</taxon>
        <taxon>Pseudomonadati</taxon>
        <taxon>Pseudomonadota</taxon>
        <taxon>Alphaproteobacteria</taxon>
        <taxon>Hyphomicrobiales</taxon>
        <taxon>Rhizobiaceae</taxon>
        <taxon>Shinella</taxon>
    </lineage>
</organism>
<feature type="region of interest" description="Disordered" evidence="6">
    <location>
        <begin position="321"/>
        <end position="351"/>
    </location>
</feature>
<evidence type="ECO:0000256" key="6">
    <source>
        <dbReference type="SAM" id="MobiDB-lite"/>
    </source>
</evidence>
<dbReference type="Proteomes" id="UP001177080">
    <property type="component" value="Unassembled WGS sequence"/>
</dbReference>
<feature type="transmembrane region" description="Helical" evidence="7">
    <location>
        <begin position="39"/>
        <end position="59"/>
    </location>
</feature>
<dbReference type="InterPro" id="IPR037185">
    <property type="entry name" value="EmrE-like"/>
</dbReference>
<evidence type="ECO:0000259" key="8">
    <source>
        <dbReference type="Pfam" id="PF00892"/>
    </source>
</evidence>
<dbReference type="RefSeq" id="WP_244759557.1">
    <property type="nucleotide sequence ID" value="NZ_JALJCJ010000001.1"/>
</dbReference>
<keyword evidence="3 7" id="KW-0812">Transmembrane</keyword>
<reference evidence="9" key="1">
    <citation type="submission" date="2022-04" db="EMBL/GenBank/DDBJ databases">
        <title>Shinella lacus sp. nov., a novel member of the genus Shinella from water.</title>
        <authorList>
            <person name="Deng Y."/>
        </authorList>
    </citation>
    <scope>NUCLEOTIDE SEQUENCE</scope>
    <source>
        <strain evidence="9">JCM 31239</strain>
    </source>
</reference>
<feature type="transmembrane region" description="Helical" evidence="7">
    <location>
        <begin position="7"/>
        <end position="27"/>
    </location>
</feature>
<name>A0ABT8XIU4_9HYPH</name>
<dbReference type="Pfam" id="PF00892">
    <property type="entry name" value="EamA"/>
    <property type="match status" value="2"/>
</dbReference>
<dbReference type="SUPFAM" id="SSF103481">
    <property type="entry name" value="Multidrug resistance efflux transporter EmrE"/>
    <property type="match status" value="2"/>
</dbReference>
<feature type="domain" description="EamA" evidence="8">
    <location>
        <begin position="161"/>
        <end position="296"/>
    </location>
</feature>
<feature type="transmembrane region" description="Helical" evidence="7">
    <location>
        <begin position="281"/>
        <end position="302"/>
    </location>
</feature>
<dbReference type="PANTHER" id="PTHR32322">
    <property type="entry name" value="INNER MEMBRANE TRANSPORTER"/>
    <property type="match status" value="1"/>
</dbReference>
<evidence type="ECO:0000256" key="4">
    <source>
        <dbReference type="ARBA" id="ARBA00022989"/>
    </source>
</evidence>
<keyword evidence="10" id="KW-1185">Reference proteome</keyword>
<sequence length="351" mass="37208">MDSRKSVDITAVGLMVGICLIWAFQQIGLKSTSVFAAPVLQIGLRSGLAALCVFVLVRIRGQKVDLWGKTVVLGVCAGFLFAFEFFLVGEALKHTSASHVVVFLYTAPIFAALGLHWKLPAERLSAMQWGGIAVAALGIVFAFLAPQDSHQVAGDLGDVLWGDGLALIGGAAWGLTTVLIRTTRLSAAPATHVLFYQLATAFPLLTGAAVLSGDAAFIPSQALLLNLAFQALAVSFLSFLTWFWLLTKYRASQLGVFSFMTPVFGVLLGVVLLGEPLTREFAIGAAGVLTGIVIVSVYPWLFPAEARGTLPSEREFQRLPGAARTMPGGRAGNPKRATAEARHRQGAGDVA</sequence>
<evidence type="ECO:0000313" key="10">
    <source>
        <dbReference type="Proteomes" id="UP001177080"/>
    </source>
</evidence>
<keyword evidence="4 7" id="KW-1133">Transmembrane helix</keyword>
<evidence type="ECO:0000256" key="7">
    <source>
        <dbReference type="SAM" id="Phobius"/>
    </source>
</evidence>
<feature type="transmembrane region" description="Helical" evidence="7">
    <location>
        <begin position="254"/>
        <end position="275"/>
    </location>
</feature>
<dbReference type="InterPro" id="IPR000620">
    <property type="entry name" value="EamA_dom"/>
</dbReference>
<accession>A0ABT8XIU4</accession>
<feature type="transmembrane region" description="Helical" evidence="7">
    <location>
        <begin position="159"/>
        <end position="181"/>
    </location>
</feature>
<feature type="transmembrane region" description="Helical" evidence="7">
    <location>
        <begin position="223"/>
        <end position="247"/>
    </location>
</feature>
<comment type="subcellular location">
    <subcellularLocation>
        <location evidence="1">Membrane</location>
        <topology evidence="1">Multi-pass membrane protein</topology>
    </subcellularLocation>
</comment>
<protein>
    <submittedName>
        <fullName evidence="9">DMT family transporter</fullName>
    </submittedName>
</protein>
<proteinExistence type="inferred from homology"/>
<dbReference type="PANTHER" id="PTHR32322:SF2">
    <property type="entry name" value="EAMA DOMAIN-CONTAINING PROTEIN"/>
    <property type="match status" value="1"/>
</dbReference>
<evidence type="ECO:0000313" key="9">
    <source>
        <dbReference type="EMBL" id="MDO6123623.1"/>
    </source>
</evidence>
<dbReference type="InterPro" id="IPR050638">
    <property type="entry name" value="AA-Vitamin_Transporters"/>
</dbReference>
<evidence type="ECO:0000256" key="2">
    <source>
        <dbReference type="ARBA" id="ARBA00007362"/>
    </source>
</evidence>
<feature type="transmembrane region" description="Helical" evidence="7">
    <location>
        <begin position="193"/>
        <end position="211"/>
    </location>
</feature>
<feature type="transmembrane region" description="Helical" evidence="7">
    <location>
        <begin position="100"/>
        <end position="117"/>
    </location>
</feature>
<keyword evidence="5 7" id="KW-0472">Membrane</keyword>
<comment type="caution">
    <text evidence="9">The sequence shown here is derived from an EMBL/GenBank/DDBJ whole genome shotgun (WGS) entry which is preliminary data.</text>
</comment>
<feature type="transmembrane region" description="Helical" evidence="7">
    <location>
        <begin position="71"/>
        <end position="88"/>
    </location>
</feature>
<dbReference type="EMBL" id="WHSC02000009">
    <property type="protein sequence ID" value="MDO6123623.1"/>
    <property type="molecule type" value="Genomic_DNA"/>
</dbReference>
<evidence type="ECO:0000256" key="5">
    <source>
        <dbReference type="ARBA" id="ARBA00023136"/>
    </source>
</evidence>
<evidence type="ECO:0000256" key="1">
    <source>
        <dbReference type="ARBA" id="ARBA00004141"/>
    </source>
</evidence>
<evidence type="ECO:0000256" key="3">
    <source>
        <dbReference type="ARBA" id="ARBA00022692"/>
    </source>
</evidence>